<organism evidence="3 4">
    <name type="scientific">Stylosanthes scabra</name>
    <dbReference type="NCBI Taxonomy" id="79078"/>
    <lineage>
        <taxon>Eukaryota</taxon>
        <taxon>Viridiplantae</taxon>
        <taxon>Streptophyta</taxon>
        <taxon>Embryophyta</taxon>
        <taxon>Tracheophyta</taxon>
        <taxon>Spermatophyta</taxon>
        <taxon>Magnoliopsida</taxon>
        <taxon>eudicotyledons</taxon>
        <taxon>Gunneridae</taxon>
        <taxon>Pentapetalae</taxon>
        <taxon>rosids</taxon>
        <taxon>fabids</taxon>
        <taxon>Fabales</taxon>
        <taxon>Fabaceae</taxon>
        <taxon>Papilionoideae</taxon>
        <taxon>50 kb inversion clade</taxon>
        <taxon>dalbergioids sensu lato</taxon>
        <taxon>Dalbergieae</taxon>
        <taxon>Pterocarpus clade</taxon>
        <taxon>Stylosanthes</taxon>
    </lineage>
</organism>
<dbReference type="PROSITE" id="PS00028">
    <property type="entry name" value="ZINC_FINGER_C2H2_1"/>
    <property type="match status" value="1"/>
</dbReference>
<gene>
    <name evidence="3" type="ORF">PIB30_035567</name>
</gene>
<accession>A0ABU6UCK5</accession>
<evidence type="ECO:0000256" key="1">
    <source>
        <dbReference type="SAM" id="MobiDB-lite"/>
    </source>
</evidence>
<feature type="domain" description="C2H2-type" evidence="2">
    <location>
        <begin position="183"/>
        <end position="203"/>
    </location>
</feature>
<comment type="caution">
    <text evidence="3">The sequence shown here is derived from an EMBL/GenBank/DDBJ whole genome shotgun (WGS) entry which is preliminary data.</text>
</comment>
<protein>
    <recommendedName>
        <fullName evidence="2">C2H2-type domain-containing protein</fullName>
    </recommendedName>
</protein>
<proteinExistence type="predicted"/>
<dbReference type="Proteomes" id="UP001341840">
    <property type="component" value="Unassembled WGS sequence"/>
</dbReference>
<keyword evidence="4" id="KW-1185">Reference proteome</keyword>
<feature type="compositionally biased region" description="Basic and acidic residues" evidence="1">
    <location>
        <begin position="11"/>
        <end position="26"/>
    </location>
</feature>
<name>A0ABU6UCK5_9FABA</name>
<sequence length="285" mass="31929">MSGISSLDLNQKLKEVRSSGDDDHVKSGATMSDSAKHQMPKTHQAKHAFSMKDRMGNNHRSTQLDHRNFKLDNDLISKIMKNDPSVMEKFFEKVVLRPPGGIETGIRIVYNCDTNNNTKPVRNQVDDQIHHHDDLNNDSVNDAADDGVKVAVAVDAADGGKIADGDEAGIRSLPYKKHGPYMCPKCKVVFLTSQKFAAHTGSHYKHETKDEKKKRRMLKMMCRNKKRAHEIQQQFMDNLAGGEGSSTLHEVKVEYQPYFHNDKVDAPSGFPVPLGPAKIKVEPFP</sequence>
<evidence type="ECO:0000313" key="3">
    <source>
        <dbReference type="EMBL" id="MED6158736.1"/>
    </source>
</evidence>
<dbReference type="InterPro" id="IPR013087">
    <property type="entry name" value="Znf_C2H2_type"/>
</dbReference>
<evidence type="ECO:0000313" key="4">
    <source>
        <dbReference type="Proteomes" id="UP001341840"/>
    </source>
</evidence>
<feature type="region of interest" description="Disordered" evidence="1">
    <location>
        <begin position="1"/>
        <end position="47"/>
    </location>
</feature>
<dbReference type="EMBL" id="JASCZI010120999">
    <property type="protein sequence ID" value="MED6158736.1"/>
    <property type="molecule type" value="Genomic_DNA"/>
</dbReference>
<evidence type="ECO:0000259" key="2">
    <source>
        <dbReference type="PROSITE" id="PS00028"/>
    </source>
</evidence>
<reference evidence="3 4" key="1">
    <citation type="journal article" date="2023" name="Plants (Basel)">
        <title>Bridging the Gap: Combining Genomics and Transcriptomics Approaches to Understand Stylosanthes scabra, an Orphan Legume from the Brazilian Caatinga.</title>
        <authorList>
            <person name="Ferreira-Neto J.R.C."/>
            <person name="da Silva M.D."/>
            <person name="Binneck E."/>
            <person name="de Melo N.F."/>
            <person name="da Silva R.H."/>
            <person name="de Melo A.L.T.M."/>
            <person name="Pandolfi V."/>
            <person name="Bustamante F.O."/>
            <person name="Brasileiro-Vidal A.C."/>
            <person name="Benko-Iseppon A.M."/>
        </authorList>
    </citation>
    <scope>NUCLEOTIDE SEQUENCE [LARGE SCALE GENOMIC DNA]</scope>
    <source>
        <tissue evidence="3">Leaves</tissue>
    </source>
</reference>